<sequence>MSLQNDVRDFLRSRRARITPEEAGLPAYGGIRRVAGLRREEVALLAGMSVDYYNRLERGNLRGVSEGVLDSVARVLRLDEAEHAHLRDLARACNAAPAKRRLAGPRSVRPSLQRLLDAMTEAAAAILNSRLDVLAANRLGRALYLDALDQPEQPGNLARFAFLDPRSKDFYTDWETTAADTVAILRSAAGGNPYDRDLSNLIGELTTRSEDFRSRWAAHNVRFHRTGTKRLHHPVVGDLVLSFEAMDLSSDPGLVLLAYTAEAGSTSEDALRMLASWAATHQQHGSAHVSPS</sequence>
<dbReference type="EMBL" id="JACHGN010000015">
    <property type="protein sequence ID" value="MBB5136680.1"/>
    <property type="molecule type" value="Genomic_DNA"/>
</dbReference>
<accession>A0A840PGQ5</accession>
<evidence type="ECO:0000313" key="3">
    <source>
        <dbReference type="Proteomes" id="UP000578449"/>
    </source>
</evidence>
<dbReference type="PROSITE" id="PS50943">
    <property type="entry name" value="HTH_CROC1"/>
    <property type="match status" value="1"/>
</dbReference>
<dbReference type="RefSeq" id="WP_185053567.1">
    <property type="nucleotide sequence ID" value="NZ_BAABIX010000008.1"/>
</dbReference>
<organism evidence="2 3">
    <name type="scientific">Thermocatellispora tengchongensis</name>
    <dbReference type="NCBI Taxonomy" id="1073253"/>
    <lineage>
        <taxon>Bacteria</taxon>
        <taxon>Bacillati</taxon>
        <taxon>Actinomycetota</taxon>
        <taxon>Actinomycetes</taxon>
        <taxon>Streptosporangiales</taxon>
        <taxon>Streptosporangiaceae</taxon>
        <taxon>Thermocatellispora</taxon>
    </lineage>
</organism>
<proteinExistence type="predicted"/>
<dbReference type="CDD" id="cd00093">
    <property type="entry name" value="HTH_XRE"/>
    <property type="match status" value="1"/>
</dbReference>
<dbReference type="Pfam" id="PF17765">
    <property type="entry name" value="MLTR_LBD"/>
    <property type="match status" value="1"/>
</dbReference>
<dbReference type="Gene3D" id="1.10.260.40">
    <property type="entry name" value="lambda repressor-like DNA-binding domains"/>
    <property type="match status" value="1"/>
</dbReference>
<dbReference type="PANTHER" id="PTHR35010:SF2">
    <property type="entry name" value="BLL4672 PROTEIN"/>
    <property type="match status" value="1"/>
</dbReference>
<dbReference type="InterPro" id="IPR041413">
    <property type="entry name" value="MLTR_LBD"/>
</dbReference>
<reference evidence="2 3" key="1">
    <citation type="submission" date="2020-08" db="EMBL/GenBank/DDBJ databases">
        <title>Genomic Encyclopedia of Type Strains, Phase IV (KMG-IV): sequencing the most valuable type-strain genomes for metagenomic binning, comparative biology and taxonomic classification.</title>
        <authorList>
            <person name="Goeker M."/>
        </authorList>
    </citation>
    <scope>NUCLEOTIDE SEQUENCE [LARGE SCALE GENOMIC DNA]</scope>
    <source>
        <strain evidence="2 3">DSM 45615</strain>
    </source>
</reference>
<dbReference type="AlphaFoldDB" id="A0A840PGQ5"/>
<dbReference type="PANTHER" id="PTHR35010">
    <property type="entry name" value="BLL4672 PROTEIN-RELATED"/>
    <property type="match status" value="1"/>
</dbReference>
<comment type="caution">
    <text evidence="2">The sequence shown here is derived from an EMBL/GenBank/DDBJ whole genome shotgun (WGS) entry which is preliminary data.</text>
</comment>
<dbReference type="SUPFAM" id="SSF47413">
    <property type="entry name" value="lambda repressor-like DNA-binding domains"/>
    <property type="match status" value="1"/>
</dbReference>
<dbReference type="InterPro" id="IPR001387">
    <property type="entry name" value="Cro/C1-type_HTH"/>
</dbReference>
<dbReference type="GO" id="GO:0003677">
    <property type="term" value="F:DNA binding"/>
    <property type="evidence" value="ECO:0007669"/>
    <property type="project" value="InterPro"/>
</dbReference>
<evidence type="ECO:0000313" key="2">
    <source>
        <dbReference type="EMBL" id="MBB5136680.1"/>
    </source>
</evidence>
<name>A0A840PGQ5_9ACTN</name>
<dbReference type="InterPro" id="IPR010982">
    <property type="entry name" value="Lambda_DNA-bd_dom_sf"/>
</dbReference>
<protein>
    <submittedName>
        <fullName evidence="2">Transcriptional regulator with XRE-family HTH domain</fullName>
    </submittedName>
</protein>
<gene>
    <name evidence="2" type="ORF">HNP84_006431</name>
</gene>
<evidence type="ECO:0000259" key="1">
    <source>
        <dbReference type="PROSITE" id="PS50943"/>
    </source>
</evidence>
<feature type="domain" description="HTH cro/C1-type" evidence="1">
    <location>
        <begin position="31"/>
        <end position="83"/>
    </location>
</feature>
<keyword evidence="3" id="KW-1185">Reference proteome</keyword>
<dbReference type="Pfam" id="PF13560">
    <property type="entry name" value="HTH_31"/>
    <property type="match status" value="1"/>
</dbReference>
<dbReference type="SMART" id="SM00530">
    <property type="entry name" value="HTH_XRE"/>
    <property type="match status" value="1"/>
</dbReference>
<dbReference type="Gene3D" id="3.30.450.180">
    <property type="match status" value="1"/>
</dbReference>
<dbReference type="Proteomes" id="UP000578449">
    <property type="component" value="Unassembled WGS sequence"/>
</dbReference>